<evidence type="ECO:0000313" key="1">
    <source>
        <dbReference type="EMBL" id="KAK7400823.1"/>
    </source>
</evidence>
<accession>A0AAN9XNQ3</accession>
<keyword evidence="2" id="KW-1185">Reference proteome</keyword>
<comment type="caution">
    <text evidence="1">The sequence shown here is derived from an EMBL/GenBank/DDBJ whole genome shotgun (WGS) entry which is preliminary data.</text>
</comment>
<evidence type="ECO:0000313" key="2">
    <source>
        <dbReference type="Proteomes" id="UP001386955"/>
    </source>
</evidence>
<protein>
    <submittedName>
        <fullName evidence="1">Uncharacterized protein</fullName>
    </submittedName>
</protein>
<proteinExistence type="predicted"/>
<reference evidence="1 2" key="1">
    <citation type="submission" date="2024-01" db="EMBL/GenBank/DDBJ databases">
        <title>The genomes of 5 underutilized Papilionoideae crops provide insights into root nodulation and disease resistanc.</title>
        <authorList>
            <person name="Jiang F."/>
        </authorList>
    </citation>
    <scope>NUCLEOTIDE SEQUENCE [LARGE SCALE GENOMIC DNA]</scope>
    <source>
        <strain evidence="1">DUOXIRENSHENG_FW03</strain>
        <tissue evidence="1">Leaves</tissue>
    </source>
</reference>
<dbReference type="Proteomes" id="UP001386955">
    <property type="component" value="Unassembled WGS sequence"/>
</dbReference>
<dbReference type="AlphaFoldDB" id="A0AAN9XNQ3"/>
<sequence>MPKFVVLLNDTINFNIAYVIYCIEPRKIFIQSLGPTPFTRCCHLQHNTRNFTIHYGINKATLVASCSDDMTLLCPSTLYCKVFKIILTVCYQYGFKV</sequence>
<dbReference type="EMBL" id="JAYMYS010000003">
    <property type="protein sequence ID" value="KAK7400823.1"/>
    <property type="molecule type" value="Genomic_DNA"/>
</dbReference>
<name>A0AAN9XNQ3_PSOTE</name>
<gene>
    <name evidence="1" type="ORF">VNO78_12130</name>
</gene>
<organism evidence="1 2">
    <name type="scientific">Psophocarpus tetragonolobus</name>
    <name type="common">Winged bean</name>
    <name type="synonym">Dolichos tetragonolobus</name>
    <dbReference type="NCBI Taxonomy" id="3891"/>
    <lineage>
        <taxon>Eukaryota</taxon>
        <taxon>Viridiplantae</taxon>
        <taxon>Streptophyta</taxon>
        <taxon>Embryophyta</taxon>
        <taxon>Tracheophyta</taxon>
        <taxon>Spermatophyta</taxon>
        <taxon>Magnoliopsida</taxon>
        <taxon>eudicotyledons</taxon>
        <taxon>Gunneridae</taxon>
        <taxon>Pentapetalae</taxon>
        <taxon>rosids</taxon>
        <taxon>fabids</taxon>
        <taxon>Fabales</taxon>
        <taxon>Fabaceae</taxon>
        <taxon>Papilionoideae</taxon>
        <taxon>50 kb inversion clade</taxon>
        <taxon>NPAAA clade</taxon>
        <taxon>indigoferoid/millettioid clade</taxon>
        <taxon>Phaseoleae</taxon>
        <taxon>Psophocarpus</taxon>
    </lineage>
</organism>